<dbReference type="SUPFAM" id="SSF52540">
    <property type="entry name" value="P-loop containing nucleoside triphosphate hydrolases"/>
    <property type="match status" value="1"/>
</dbReference>
<organism evidence="2 3">
    <name type="scientific">Thalassiosira oceanica</name>
    <name type="common">Marine diatom</name>
    <dbReference type="NCBI Taxonomy" id="159749"/>
    <lineage>
        <taxon>Eukaryota</taxon>
        <taxon>Sar</taxon>
        <taxon>Stramenopiles</taxon>
        <taxon>Ochrophyta</taxon>
        <taxon>Bacillariophyta</taxon>
        <taxon>Coscinodiscophyceae</taxon>
        <taxon>Thalassiosirophycidae</taxon>
        <taxon>Thalassiosirales</taxon>
        <taxon>Thalassiosiraceae</taxon>
        <taxon>Thalassiosira</taxon>
    </lineage>
</organism>
<dbReference type="Gene3D" id="3.40.50.300">
    <property type="entry name" value="P-loop containing nucleotide triphosphate hydrolases"/>
    <property type="match status" value="1"/>
</dbReference>
<dbReference type="AlphaFoldDB" id="K0RWB2"/>
<dbReference type="InterPro" id="IPR027417">
    <property type="entry name" value="P-loop_NTPase"/>
</dbReference>
<dbReference type="EMBL" id="AGNL01042309">
    <property type="protein sequence ID" value="EJK51052.1"/>
    <property type="molecule type" value="Genomic_DNA"/>
</dbReference>
<keyword evidence="3" id="KW-1185">Reference proteome</keyword>
<gene>
    <name evidence="2" type="ORF">THAOC_29814</name>
</gene>
<reference evidence="2 3" key="1">
    <citation type="journal article" date="2012" name="Genome Biol.">
        <title>Genome and low-iron response of an oceanic diatom adapted to chronic iron limitation.</title>
        <authorList>
            <person name="Lommer M."/>
            <person name="Specht M."/>
            <person name="Roy A.S."/>
            <person name="Kraemer L."/>
            <person name="Andreson R."/>
            <person name="Gutowska M.A."/>
            <person name="Wolf J."/>
            <person name="Bergner S.V."/>
            <person name="Schilhabel M.B."/>
            <person name="Klostermeier U.C."/>
            <person name="Beiko R.G."/>
            <person name="Rosenstiel P."/>
            <person name="Hippler M."/>
            <person name="Laroche J."/>
        </authorList>
    </citation>
    <scope>NUCLEOTIDE SEQUENCE [LARGE SCALE GENOMIC DNA]</scope>
    <source>
        <strain evidence="2 3">CCMP1005</strain>
    </source>
</reference>
<evidence type="ECO:0000313" key="3">
    <source>
        <dbReference type="Proteomes" id="UP000266841"/>
    </source>
</evidence>
<evidence type="ECO:0000256" key="1">
    <source>
        <dbReference type="SAM" id="SignalP"/>
    </source>
</evidence>
<dbReference type="Proteomes" id="UP000266841">
    <property type="component" value="Unassembled WGS sequence"/>
</dbReference>
<feature type="non-terminal residue" evidence="2">
    <location>
        <position position="118"/>
    </location>
</feature>
<comment type="caution">
    <text evidence="2">The sequence shown here is derived from an EMBL/GenBank/DDBJ whole genome shotgun (WGS) entry which is preliminary data.</text>
</comment>
<feature type="chain" id="PRO_5003840623" description="DEAD-box RNA helicase Q domain-containing protein" evidence="1">
    <location>
        <begin position="24"/>
        <end position="118"/>
    </location>
</feature>
<keyword evidence="1" id="KW-0732">Signal</keyword>
<accession>K0RWB2</accession>
<evidence type="ECO:0008006" key="4">
    <source>
        <dbReference type="Google" id="ProtNLM"/>
    </source>
</evidence>
<name>K0RWB2_THAOC</name>
<proteinExistence type="predicted"/>
<feature type="signal peptide" evidence="1">
    <location>
        <begin position="1"/>
        <end position="23"/>
    </location>
</feature>
<sequence length="118" mass="13234">MGVAAASMAWCLHLSLSTRFVFSFSPPPSRVHAKHHHRLRQQQLQFGDRNRQRLSAQAQDDVTFQSLGLTDEMFDITKRMDWNVPTAVQRLSIPAVLEMEHGNSASSLWCEGPTGSGK</sequence>
<evidence type="ECO:0000313" key="2">
    <source>
        <dbReference type="EMBL" id="EJK51052.1"/>
    </source>
</evidence>
<protein>
    <recommendedName>
        <fullName evidence="4">DEAD-box RNA helicase Q domain-containing protein</fullName>
    </recommendedName>
</protein>